<dbReference type="Proteomes" id="UP000321863">
    <property type="component" value="Unassembled WGS sequence"/>
</dbReference>
<dbReference type="RefSeq" id="WP_146940918.1">
    <property type="nucleotide sequence ID" value="NZ_BJYJ01000006.1"/>
</dbReference>
<proteinExistence type="predicted"/>
<gene>
    <name evidence="1" type="ORF">CHA01nite_17250</name>
</gene>
<sequence>MATSISYENEFEKAITLTQMDNMENYIKVFSVDGLVKRKEEHKKGELIYLIYYKDTNESIANILSENNSIRTIEIRERQVVGSYVQVNESEYVDGVLSFRGISVFDSNGNEIYTSPIDVTTNQHDYEETNKYFYDDNNKKLYIFWYGTNGQFSNMMSYNPNHSVYLNEFKQEFLLEDLPGLVDFDWASMGYYHSANPIIPT</sequence>
<dbReference type="EMBL" id="BJYJ01000006">
    <property type="protein sequence ID" value="GEN75985.1"/>
    <property type="molecule type" value="Genomic_DNA"/>
</dbReference>
<keyword evidence="2" id="KW-1185">Reference proteome</keyword>
<organism evidence="1 2">
    <name type="scientific">Chryseobacterium hagamense</name>
    <dbReference type="NCBI Taxonomy" id="395935"/>
    <lineage>
        <taxon>Bacteria</taxon>
        <taxon>Pseudomonadati</taxon>
        <taxon>Bacteroidota</taxon>
        <taxon>Flavobacteriia</taxon>
        <taxon>Flavobacteriales</taxon>
        <taxon>Weeksellaceae</taxon>
        <taxon>Chryseobacterium group</taxon>
        <taxon>Chryseobacterium</taxon>
    </lineage>
</organism>
<name>A0A511YL97_9FLAO</name>
<accession>A0A511YL97</accession>
<evidence type="ECO:0000313" key="2">
    <source>
        <dbReference type="Proteomes" id="UP000321863"/>
    </source>
</evidence>
<dbReference type="OrthoDB" id="1242942at2"/>
<protein>
    <submittedName>
        <fullName evidence="1">Uncharacterized protein</fullName>
    </submittedName>
</protein>
<comment type="caution">
    <text evidence="1">The sequence shown here is derived from an EMBL/GenBank/DDBJ whole genome shotgun (WGS) entry which is preliminary data.</text>
</comment>
<reference evidence="1 2" key="1">
    <citation type="submission" date="2019-07" db="EMBL/GenBank/DDBJ databases">
        <title>Whole genome shotgun sequence of Chryseobacterium hagamense NBRC 105253.</title>
        <authorList>
            <person name="Hosoyama A."/>
            <person name="Uohara A."/>
            <person name="Ohji S."/>
            <person name="Ichikawa N."/>
        </authorList>
    </citation>
    <scope>NUCLEOTIDE SEQUENCE [LARGE SCALE GENOMIC DNA]</scope>
    <source>
        <strain evidence="1 2">NBRC 105253</strain>
    </source>
</reference>
<dbReference type="AlphaFoldDB" id="A0A511YL97"/>
<evidence type="ECO:0000313" key="1">
    <source>
        <dbReference type="EMBL" id="GEN75985.1"/>
    </source>
</evidence>